<keyword evidence="2" id="KW-1185">Reference proteome</keyword>
<dbReference type="RefSeq" id="YP_013605243.1">
    <property type="nucleotide sequence ID" value="NC_133254.1"/>
</dbReference>
<evidence type="ECO:0000313" key="2">
    <source>
        <dbReference type="Proteomes" id="UP001303695"/>
    </source>
</evidence>
<evidence type="ECO:0000313" key="1">
    <source>
        <dbReference type="EMBL" id="DBA35463.1"/>
    </source>
</evidence>
<sequence length="70" mass="7941">MKFKYIGENNTYCLELLAYNIMSKKDNLKKGQVIKVPDENATLINALNASGVFVKLDFNKNTTKKNKKGE</sequence>
<proteinExistence type="predicted"/>
<protein>
    <submittedName>
        <fullName evidence="1">Uncharacterized protein</fullName>
    </submittedName>
</protein>
<dbReference type="GeneID" id="300198882"/>
<accession>A0AA86Y5E9</accession>
<name>A0AA86Y5E9_9CAUD</name>
<reference evidence="1 2" key="1">
    <citation type="journal article" date="2023" name="Nat. Microbiol.">
        <title>A compendium of viruses from methanogenic archaea reveals their diversity and adaptations to the gut environment.</title>
        <authorList>
            <person name="Medvedeva S."/>
            <person name="Borrel G."/>
            <person name="Krupovic M."/>
            <person name="Gribaldo S."/>
        </authorList>
    </citation>
    <scope>NUCLEOTIDE SEQUENCE [LARGE SCALE GENOMIC DNA]</scope>
</reference>
<dbReference type="Proteomes" id="UP001303695">
    <property type="component" value="Segment"/>
</dbReference>
<organism evidence="1 2">
    <name type="scientific">Caudoviricetes sp. vir249</name>
    <dbReference type="NCBI Taxonomy" id="3068355"/>
    <lineage>
        <taxon>Viruses</taxon>
        <taxon>Duplodnaviria</taxon>
        <taxon>Heunggongvirae</taxon>
        <taxon>Uroviricota</taxon>
        <taxon>Caudoviricetes</taxon>
    </lineage>
</organism>
<gene>
    <name evidence="1" type="ORF">vir249_00018</name>
</gene>
<dbReference type="EMBL" id="BK063678">
    <property type="protein sequence ID" value="DBA35463.1"/>
    <property type="molecule type" value="Genomic_DNA"/>
</dbReference>